<evidence type="ECO:0000313" key="2">
    <source>
        <dbReference type="EMBL" id="KAF1967117.1"/>
    </source>
</evidence>
<reference evidence="2" key="1">
    <citation type="journal article" date="2020" name="Stud. Mycol.">
        <title>101 Dothideomycetes genomes: a test case for predicting lifestyles and emergence of pathogens.</title>
        <authorList>
            <person name="Haridas S."/>
            <person name="Albert R."/>
            <person name="Binder M."/>
            <person name="Bloem J."/>
            <person name="Labutti K."/>
            <person name="Salamov A."/>
            <person name="Andreopoulos B."/>
            <person name="Baker S."/>
            <person name="Barry K."/>
            <person name="Bills G."/>
            <person name="Bluhm B."/>
            <person name="Cannon C."/>
            <person name="Castanera R."/>
            <person name="Culley D."/>
            <person name="Daum C."/>
            <person name="Ezra D."/>
            <person name="Gonzalez J."/>
            <person name="Henrissat B."/>
            <person name="Kuo A."/>
            <person name="Liang C."/>
            <person name="Lipzen A."/>
            <person name="Lutzoni F."/>
            <person name="Magnuson J."/>
            <person name="Mondo S."/>
            <person name="Nolan M."/>
            <person name="Ohm R."/>
            <person name="Pangilinan J."/>
            <person name="Park H.-J."/>
            <person name="Ramirez L."/>
            <person name="Alfaro M."/>
            <person name="Sun H."/>
            <person name="Tritt A."/>
            <person name="Yoshinaga Y."/>
            <person name="Zwiers L.-H."/>
            <person name="Turgeon B."/>
            <person name="Goodwin S."/>
            <person name="Spatafora J."/>
            <person name="Crous P."/>
            <person name="Grigoriev I."/>
        </authorList>
    </citation>
    <scope>NUCLEOTIDE SEQUENCE</scope>
    <source>
        <strain evidence="2">CBS 107.79</strain>
    </source>
</reference>
<accession>A0A6A5V1D0</accession>
<evidence type="ECO:0008006" key="4">
    <source>
        <dbReference type="Google" id="ProtNLM"/>
    </source>
</evidence>
<feature type="region of interest" description="Disordered" evidence="1">
    <location>
        <begin position="554"/>
        <end position="573"/>
    </location>
</feature>
<feature type="compositionally biased region" description="Basic and acidic residues" evidence="1">
    <location>
        <begin position="564"/>
        <end position="573"/>
    </location>
</feature>
<protein>
    <recommendedName>
        <fullName evidence="4">Fungal N-terminal domain-containing protein</fullName>
    </recommendedName>
</protein>
<keyword evidence="3" id="KW-1185">Reference proteome</keyword>
<feature type="compositionally biased region" description="Polar residues" evidence="1">
    <location>
        <begin position="626"/>
        <end position="640"/>
    </location>
</feature>
<dbReference type="EMBL" id="ML976737">
    <property type="protein sequence ID" value="KAF1967117.1"/>
    <property type="molecule type" value="Genomic_DNA"/>
</dbReference>
<name>A0A6A5V1D0_9PLEO</name>
<organism evidence="2 3">
    <name type="scientific">Bimuria novae-zelandiae CBS 107.79</name>
    <dbReference type="NCBI Taxonomy" id="1447943"/>
    <lineage>
        <taxon>Eukaryota</taxon>
        <taxon>Fungi</taxon>
        <taxon>Dikarya</taxon>
        <taxon>Ascomycota</taxon>
        <taxon>Pezizomycotina</taxon>
        <taxon>Dothideomycetes</taxon>
        <taxon>Pleosporomycetidae</taxon>
        <taxon>Pleosporales</taxon>
        <taxon>Massarineae</taxon>
        <taxon>Didymosphaeriaceae</taxon>
        <taxon>Bimuria</taxon>
    </lineage>
</organism>
<dbReference type="AlphaFoldDB" id="A0A6A5V1D0"/>
<feature type="region of interest" description="Disordered" evidence="1">
    <location>
        <begin position="613"/>
        <end position="665"/>
    </location>
</feature>
<evidence type="ECO:0000256" key="1">
    <source>
        <dbReference type="SAM" id="MobiDB-lite"/>
    </source>
</evidence>
<sequence length="665" mass="73223">MADPLSITASVVTLIQVSIQVTLLLRGFRDDVSLADATLIGLSKDVEGFQHVVKAIKDTLDHDEVKATLQATGHVGNHWKNLARSLDDSADKLKRLQELLDDANKGRSFLKGTRKALRLRGIKEQIAGYREQVNSYRGALQLSLSTILLWNQITLQKSTDSIPERILPSLDGLYEEFGKFGTMLNAKIEPLQVNLAHRSQQPLDSAPGSGHRKPSILVQDEVRDPFLNLESTENTQQQLQSIQNLRDCIRSAAEVASSATTTLTVEANDAVSVYHGSNVAEIFKNGQNATVKKLVQSHTMEETDVASSELRQGHGTAFAPVVDDPDSESDIESDVARALLSDAKERLRNEDWSGAARLLRNCLSRLSSSNTVRPLAASTASQKISREEVLGLLVLSYIRLKAWPDARAAMLEKMKMTEQRLGAKDLQYLSASVAYAGILHECYECYEYIEAHLQARSALRGLKRLGVSGQQDYGRCLELLVTISYVQWSIEDADGYTALLSSHRLKTDYSDMACEGSAQRQLRLLKMLGLANMEETTGVPDSDLITAVQLDAKNEETADSTGGKSEDADGEKYKVDEYGRLHDEAGKTSVPLRAISLLISSTSAPIEPRHDLGNNDESFKYASIPANGQGNRHWSMNSQSHVEKYEPGFPCPPKPDSIAHMSEHP</sequence>
<gene>
    <name evidence="2" type="ORF">BU23DRAFT_573502</name>
</gene>
<dbReference type="OrthoDB" id="195446at2759"/>
<evidence type="ECO:0000313" key="3">
    <source>
        <dbReference type="Proteomes" id="UP000800036"/>
    </source>
</evidence>
<proteinExistence type="predicted"/>
<dbReference type="Proteomes" id="UP000800036">
    <property type="component" value="Unassembled WGS sequence"/>
</dbReference>